<dbReference type="InterPro" id="IPR013783">
    <property type="entry name" value="Ig-like_fold"/>
</dbReference>
<proteinExistence type="inferred from homology"/>
<evidence type="ECO:0000256" key="7">
    <source>
        <dbReference type="ARBA" id="ARBA00051664"/>
    </source>
</evidence>
<sequence>MELQSLHSSLIPNHVSRKSAPKTYLRCRKDKLNVGIPSKSFANTGKIVNPFVILNNASERVDAETAVVVEKPPPAARRFEVFSGQPMPFGATARDGGVNFAVASGNASSATLCLISLSDLPEKKVTEQIALNPTTNKTGDVWHVFLKGDFEDMVYGYKLDGSFSPEDGLYFDSSKILIDPYAKAVVSRGEYGALGPDEECWPQMACAVPYISDEFDWEGDLPLKFPQRDLVIYEMHVRGFTRHESSNSKYPGTYLGVVEKLDHLKKLGINCIELMPCHEFNELEYYSYNSVLGDHKVNFWGYSTINYFSPMARYSSAGIGKYGLGAVNEFKYLVREAHKRGIEVIMDVVFNHTAEGNENGPILSFRGLDNSVFYMLAPKGEFYNYSGCGNTFNCNHPIVRQLILDCLRYWVTEMHVDGFRFDLASIMTRSSSLWDAVNVYGDAIEGDVLTTGTPLSSPPLIDMISNDPILHGVKLIAEAWDCGGLYQVGMFPHWGIWSEWNGKFRDIVRQFIKGTDGFAGAFAECLCGSPNLYQEGGRKPWNSINFVCAHDGFTLADLVTYNNKHNLANGEDNNDGENHNNSWNCGQEGEFASISVKKLRRRQMRNFYLCLMVSQGVPMIYMGDEYGHTKGGNNNTYCHDNFINYFRWDKMEEAESDFFRFCRLMTKFRHECESLGLNDFPTAERLQWHGHTPVTPDWSDTSRFVAFTLIDSVKGELYIAFNASHVGATVALPERPGYRWVPLVDTAKTAPYDFLSDDIPDRDTAIRQVLVGLLFFCWLLFWFWLVEMVDYFRLKMKRKYVEDVSDDFAEFSLSPRAWKIPRLGAELPPILEEEEPEVPVAIEQSQPRERRFGSNVIRSLKTDELRSGPENEERAIVLFKSPAPSNFSVSFDPDLISGLKDQVLWANKSNSLRVASDEAVAEDRGSSSQNGHLPVVPLVEPTPRAEFLSQSDKCEMMDAEELGEATMDVEDGMSNERRNANEAGGTTLNEGLRQWHCMIPQPPHNTKTPVFCLSVNRIDANHRDPELHLARRIRPNAYHFAYFLLLVASQGVNEWNLRGIKTIAFKFQEQAIYDIWVDIEVQTLKDNLRDPRRNLGKNFSARSQVEFQKLRVSWAEIGPGEPGFDLPCRNSSPQIIHSISLLHAGGF</sequence>
<protein>
    <recommendedName>
        <fullName evidence="8">isoamylase</fullName>
        <ecNumber evidence="8">3.2.1.68</ecNumber>
    </recommendedName>
</protein>
<keyword evidence="6" id="KW-0809">Transit peptide</keyword>
<dbReference type="SUPFAM" id="SSF81296">
    <property type="entry name" value="E set domains"/>
    <property type="match status" value="1"/>
</dbReference>
<keyword evidence="4" id="KW-0934">Plastid</keyword>
<keyword evidence="9" id="KW-0812">Transmembrane</keyword>
<keyword evidence="3" id="KW-0150">Chloroplast</keyword>
<evidence type="ECO:0000313" key="11">
    <source>
        <dbReference type="EMBL" id="KAK4414891.1"/>
    </source>
</evidence>
<dbReference type="Gene3D" id="2.60.40.10">
    <property type="entry name" value="Immunoglobulins"/>
    <property type="match status" value="1"/>
</dbReference>
<dbReference type="Proteomes" id="UP001293254">
    <property type="component" value="Unassembled WGS sequence"/>
</dbReference>
<gene>
    <name evidence="11" type="ORF">Salat_2596100</name>
</gene>
<name>A0AAE2CAF4_9LAMI</name>
<dbReference type="SUPFAM" id="SSF51445">
    <property type="entry name" value="(Trans)glycosidases"/>
    <property type="match status" value="1"/>
</dbReference>
<keyword evidence="12" id="KW-1185">Reference proteome</keyword>
<evidence type="ECO:0000256" key="9">
    <source>
        <dbReference type="SAM" id="Phobius"/>
    </source>
</evidence>
<evidence type="ECO:0000313" key="12">
    <source>
        <dbReference type="Proteomes" id="UP001293254"/>
    </source>
</evidence>
<evidence type="ECO:0000256" key="3">
    <source>
        <dbReference type="ARBA" id="ARBA00022528"/>
    </source>
</evidence>
<comment type="similarity">
    <text evidence="2">Belongs to the glycosyl hydrolase 13 family.</text>
</comment>
<dbReference type="GO" id="GO:0005975">
    <property type="term" value="P:carbohydrate metabolic process"/>
    <property type="evidence" value="ECO:0007669"/>
    <property type="project" value="InterPro"/>
</dbReference>
<dbReference type="Pfam" id="PF21156">
    <property type="entry name" value="ISOA1-3_C"/>
    <property type="match status" value="1"/>
</dbReference>
<evidence type="ECO:0000256" key="1">
    <source>
        <dbReference type="ARBA" id="ARBA00004229"/>
    </source>
</evidence>
<evidence type="ECO:0000256" key="5">
    <source>
        <dbReference type="ARBA" id="ARBA00022801"/>
    </source>
</evidence>
<reference evidence="11" key="1">
    <citation type="submission" date="2020-06" db="EMBL/GenBank/DDBJ databases">
        <authorList>
            <person name="Li T."/>
            <person name="Hu X."/>
            <person name="Zhang T."/>
            <person name="Song X."/>
            <person name="Zhang H."/>
            <person name="Dai N."/>
            <person name="Sheng W."/>
            <person name="Hou X."/>
            <person name="Wei L."/>
        </authorList>
    </citation>
    <scope>NUCLEOTIDE SEQUENCE</scope>
    <source>
        <strain evidence="11">3651</strain>
        <tissue evidence="11">Leaf</tissue>
    </source>
</reference>
<dbReference type="InterPro" id="IPR048650">
    <property type="entry name" value="ISOA1-3-like_C"/>
</dbReference>
<dbReference type="InterPro" id="IPR004193">
    <property type="entry name" value="Glyco_hydro_13_N"/>
</dbReference>
<comment type="caution">
    <text evidence="11">The sequence shown here is derived from an EMBL/GenBank/DDBJ whole genome shotgun (WGS) entry which is preliminary data.</text>
</comment>
<dbReference type="InterPro" id="IPR044505">
    <property type="entry name" value="GlgX_Isoamylase_N_E_set"/>
</dbReference>
<feature type="domain" description="Glycosyl hydrolase family 13 catalytic" evidence="10">
    <location>
        <begin position="234"/>
        <end position="669"/>
    </location>
</feature>
<dbReference type="Pfam" id="PF00128">
    <property type="entry name" value="Alpha-amylase"/>
    <property type="match status" value="1"/>
</dbReference>
<dbReference type="CDD" id="cd11326">
    <property type="entry name" value="AmyAc_Glg_debranch"/>
    <property type="match status" value="1"/>
</dbReference>
<organism evidence="11 12">
    <name type="scientific">Sesamum alatum</name>
    <dbReference type="NCBI Taxonomy" id="300844"/>
    <lineage>
        <taxon>Eukaryota</taxon>
        <taxon>Viridiplantae</taxon>
        <taxon>Streptophyta</taxon>
        <taxon>Embryophyta</taxon>
        <taxon>Tracheophyta</taxon>
        <taxon>Spermatophyta</taxon>
        <taxon>Magnoliopsida</taxon>
        <taxon>eudicotyledons</taxon>
        <taxon>Gunneridae</taxon>
        <taxon>Pentapetalae</taxon>
        <taxon>asterids</taxon>
        <taxon>lamiids</taxon>
        <taxon>Lamiales</taxon>
        <taxon>Pedaliaceae</taxon>
        <taxon>Sesamum</taxon>
    </lineage>
</organism>
<reference evidence="11" key="2">
    <citation type="journal article" date="2024" name="Plant">
        <title>Genomic evolution and insights into agronomic trait innovations of Sesamum species.</title>
        <authorList>
            <person name="Miao H."/>
            <person name="Wang L."/>
            <person name="Qu L."/>
            <person name="Liu H."/>
            <person name="Sun Y."/>
            <person name="Le M."/>
            <person name="Wang Q."/>
            <person name="Wei S."/>
            <person name="Zheng Y."/>
            <person name="Lin W."/>
            <person name="Duan Y."/>
            <person name="Cao H."/>
            <person name="Xiong S."/>
            <person name="Wang X."/>
            <person name="Wei L."/>
            <person name="Li C."/>
            <person name="Ma Q."/>
            <person name="Ju M."/>
            <person name="Zhao R."/>
            <person name="Li G."/>
            <person name="Mu C."/>
            <person name="Tian Q."/>
            <person name="Mei H."/>
            <person name="Zhang T."/>
            <person name="Gao T."/>
            <person name="Zhang H."/>
        </authorList>
    </citation>
    <scope>NUCLEOTIDE SEQUENCE</scope>
    <source>
        <strain evidence="11">3651</strain>
    </source>
</reference>
<dbReference type="CDD" id="cd02856">
    <property type="entry name" value="E_set_GDE_Isoamylase_N"/>
    <property type="match status" value="1"/>
</dbReference>
<dbReference type="PANTHER" id="PTHR43002">
    <property type="entry name" value="GLYCOGEN DEBRANCHING ENZYME"/>
    <property type="match status" value="1"/>
</dbReference>
<accession>A0AAE2CAF4</accession>
<evidence type="ECO:0000259" key="10">
    <source>
        <dbReference type="SMART" id="SM00642"/>
    </source>
</evidence>
<dbReference type="InterPro" id="IPR014756">
    <property type="entry name" value="Ig_E-set"/>
</dbReference>
<dbReference type="InterPro" id="IPR013780">
    <property type="entry name" value="Glyco_hydro_b"/>
</dbReference>
<dbReference type="AlphaFoldDB" id="A0AAE2CAF4"/>
<dbReference type="GO" id="GO:0019156">
    <property type="term" value="F:isoamylase activity"/>
    <property type="evidence" value="ECO:0007669"/>
    <property type="project" value="UniProtKB-EC"/>
</dbReference>
<dbReference type="SUPFAM" id="SSF51011">
    <property type="entry name" value="Glycosyl hydrolase domain"/>
    <property type="match status" value="1"/>
</dbReference>
<keyword evidence="5" id="KW-0378">Hydrolase</keyword>
<dbReference type="InterPro" id="IPR006047">
    <property type="entry name" value="GH13_cat_dom"/>
</dbReference>
<dbReference type="EMBL" id="JACGWO010000011">
    <property type="protein sequence ID" value="KAK4414891.1"/>
    <property type="molecule type" value="Genomic_DNA"/>
</dbReference>
<keyword evidence="9" id="KW-0472">Membrane</keyword>
<dbReference type="InterPro" id="IPR017853">
    <property type="entry name" value="GH"/>
</dbReference>
<dbReference type="SMART" id="SM00642">
    <property type="entry name" value="Aamy"/>
    <property type="match status" value="1"/>
</dbReference>
<dbReference type="Gene3D" id="3.20.20.80">
    <property type="entry name" value="Glycosidases"/>
    <property type="match status" value="1"/>
</dbReference>
<dbReference type="Gene3D" id="2.60.40.1180">
    <property type="entry name" value="Golgi alpha-mannosidase II"/>
    <property type="match status" value="1"/>
</dbReference>
<evidence type="ECO:0000256" key="2">
    <source>
        <dbReference type="ARBA" id="ARBA00008061"/>
    </source>
</evidence>
<dbReference type="GO" id="GO:0009507">
    <property type="term" value="C:chloroplast"/>
    <property type="evidence" value="ECO:0007669"/>
    <property type="project" value="UniProtKB-SubCell"/>
</dbReference>
<evidence type="ECO:0000256" key="6">
    <source>
        <dbReference type="ARBA" id="ARBA00022946"/>
    </source>
</evidence>
<keyword evidence="9" id="KW-1133">Transmembrane helix</keyword>
<dbReference type="Pfam" id="PF02922">
    <property type="entry name" value="CBM_48"/>
    <property type="match status" value="1"/>
</dbReference>
<dbReference type="FunFam" id="3.20.20.80:FF:000054">
    <property type="entry name" value="Glycogen debranching enzyme"/>
    <property type="match status" value="1"/>
</dbReference>
<evidence type="ECO:0000256" key="8">
    <source>
        <dbReference type="ARBA" id="ARBA00066531"/>
    </source>
</evidence>
<feature type="transmembrane region" description="Helical" evidence="9">
    <location>
        <begin position="769"/>
        <end position="789"/>
    </location>
</feature>
<comment type="subcellular location">
    <subcellularLocation>
        <location evidence="1">Plastid</location>
        <location evidence="1">Chloroplast</location>
    </subcellularLocation>
</comment>
<evidence type="ECO:0000256" key="4">
    <source>
        <dbReference type="ARBA" id="ARBA00022640"/>
    </source>
</evidence>
<dbReference type="EC" id="3.2.1.68" evidence="8"/>
<comment type="catalytic activity">
    <reaction evidence="7">
        <text>Hydrolysis of (1-&gt;6)-alpha-D-glucosidic branch linkages in glycogen, amylopectin and their beta-limit dextrins.</text>
        <dbReference type="EC" id="3.2.1.68"/>
    </reaction>
</comment>